<dbReference type="AlphaFoldDB" id="A0A1E2UNU6"/>
<dbReference type="STRING" id="1818881.A3196_05285"/>
<comment type="caution">
    <text evidence="4">The sequence shown here is derived from an EMBL/GenBank/DDBJ whole genome shotgun (WGS) entry which is preliminary data.</text>
</comment>
<evidence type="ECO:0000256" key="3">
    <source>
        <dbReference type="PIRSR" id="PIRSR602678-1"/>
    </source>
</evidence>
<feature type="binding site" evidence="3">
    <location>
        <position position="65"/>
    </location>
    <ligand>
        <name>a divalent metal cation</name>
        <dbReference type="ChEBI" id="CHEBI:60240"/>
        <label>1</label>
    </ligand>
</feature>
<protein>
    <submittedName>
        <fullName evidence="4">Nif3-like dinuclear metal center hexameric protein</fullName>
    </submittedName>
</protein>
<organism evidence="4 5">
    <name type="scientific">Candidatus Thiodiazotropha endoloripes</name>
    <dbReference type="NCBI Taxonomy" id="1818881"/>
    <lineage>
        <taxon>Bacteria</taxon>
        <taxon>Pseudomonadati</taxon>
        <taxon>Pseudomonadota</taxon>
        <taxon>Gammaproteobacteria</taxon>
        <taxon>Chromatiales</taxon>
        <taxon>Sedimenticolaceae</taxon>
        <taxon>Candidatus Thiodiazotropha</taxon>
    </lineage>
</organism>
<feature type="binding site" evidence="3">
    <location>
        <position position="222"/>
    </location>
    <ligand>
        <name>a divalent metal cation</name>
        <dbReference type="ChEBI" id="CHEBI:60240"/>
        <label>1</label>
    </ligand>
</feature>
<dbReference type="GO" id="GO:0046872">
    <property type="term" value="F:metal ion binding"/>
    <property type="evidence" value="ECO:0007669"/>
    <property type="project" value="UniProtKB-KW"/>
</dbReference>
<comment type="similarity">
    <text evidence="1">Belongs to the GTP cyclohydrolase I type 2/NIF3 family.</text>
</comment>
<proteinExistence type="inferred from homology"/>
<reference evidence="4 5" key="1">
    <citation type="submission" date="2016-03" db="EMBL/GenBank/DDBJ databases">
        <title>Chemosynthetic sulphur-oxidizing symbionts of marine invertebrate animals are capable of nitrogen fixation.</title>
        <authorList>
            <person name="Petersen J.M."/>
            <person name="Kemper A."/>
            <person name="Gruber-Vodicka H."/>
            <person name="Cardini U."/>
            <person name="Geest Mvander."/>
            <person name="Kleiner M."/>
            <person name="Bulgheresi S."/>
            <person name="Fussmann M."/>
            <person name="Herbold C."/>
            <person name="Seah B.K.B."/>
            <person name="Antony C.Paul."/>
            <person name="Liu D."/>
            <person name="Belitz A."/>
            <person name="Weber M."/>
        </authorList>
    </citation>
    <scope>NUCLEOTIDE SEQUENCE [LARGE SCALE GENOMIC DNA]</scope>
    <source>
        <strain evidence="4">G_D</strain>
    </source>
</reference>
<dbReference type="PANTHER" id="PTHR13799">
    <property type="entry name" value="NGG1 INTERACTING FACTOR 3"/>
    <property type="match status" value="1"/>
</dbReference>
<name>A0A1E2UNU6_9GAMM</name>
<dbReference type="GO" id="GO:0005737">
    <property type="term" value="C:cytoplasm"/>
    <property type="evidence" value="ECO:0007669"/>
    <property type="project" value="TreeGrafter"/>
</dbReference>
<dbReference type="Pfam" id="PF01784">
    <property type="entry name" value="DUF34_NIF3"/>
    <property type="match status" value="1"/>
</dbReference>
<evidence type="ECO:0000313" key="5">
    <source>
        <dbReference type="Proteomes" id="UP000094849"/>
    </source>
</evidence>
<feature type="binding site" evidence="3">
    <location>
        <position position="218"/>
    </location>
    <ligand>
        <name>a divalent metal cation</name>
        <dbReference type="ChEBI" id="CHEBI:60240"/>
        <label>1</label>
    </ligand>
</feature>
<dbReference type="InterPro" id="IPR002678">
    <property type="entry name" value="DUF34/NIF3"/>
</dbReference>
<dbReference type="EMBL" id="LVJZ01000003">
    <property type="protein sequence ID" value="ODB96225.1"/>
    <property type="molecule type" value="Genomic_DNA"/>
</dbReference>
<dbReference type="SUPFAM" id="SSF102705">
    <property type="entry name" value="NIF3 (NGG1p interacting factor 3)-like"/>
    <property type="match status" value="1"/>
</dbReference>
<dbReference type="OrthoDB" id="9800881at2"/>
<gene>
    <name evidence="4" type="ORF">A3196_05285</name>
</gene>
<evidence type="ECO:0000256" key="1">
    <source>
        <dbReference type="ARBA" id="ARBA00006964"/>
    </source>
</evidence>
<evidence type="ECO:0000313" key="4">
    <source>
        <dbReference type="EMBL" id="ODB96225.1"/>
    </source>
</evidence>
<dbReference type="RefSeq" id="WP_069015369.1">
    <property type="nucleotide sequence ID" value="NZ_LVJW01000006.1"/>
</dbReference>
<dbReference type="PANTHER" id="PTHR13799:SF14">
    <property type="entry name" value="GTP CYCLOHYDROLASE 1 TYPE 2 HOMOLOG"/>
    <property type="match status" value="1"/>
</dbReference>
<dbReference type="InterPro" id="IPR036069">
    <property type="entry name" value="DUF34/NIF3_sf"/>
</dbReference>
<sequence length="250" mass="27422">MIELITLENYCNQLLAADSFDDYCPNGIQVEAGTTVGKLMVGVTASQALIDAAAEWGADALLVHHGYFWKGEPQPLRGIKGQRIATLYRQGISLLAYHLPLDAHEAFGNNRQLGNHLGLPQAEASTAGQGLVWTAEFAQPQSPQTLNAKLTEVLGREPLHIRAERPQIKRLGWCTGAAQGYIDQAAALGLDAYISGEVSEPTVHLARELDIHYFAAGHHATERYGVEALGRHLAERHQLEWRFCDIENPV</sequence>
<dbReference type="Proteomes" id="UP000094849">
    <property type="component" value="Unassembled WGS sequence"/>
</dbReference>
<keyword evidence="5" id="KW-1185">Reference proteome</keyword>
<feature type="binding site" evidence="3">
    <location>
        <position position="102"/>
    </location>
    <ligand>
        <name>a divalent metal cation</name>
        <dbReference type="ChEBI" id="CHEBI:60240"/>
        <label>1</label>
    </ligand>
</feature>
<keyword evidence="2 3" id="KW-0479">Metal-binding</keyword>
<evidence type="ECO:0000256" key="2">
    <source>
        <dbReference type="ARBA" id="ARBA00022723"/>
    </source>
</evidence>
<dbReference type="NCBIfam" id="TIGR00486">
    <property type="entry name" value="YbgI_SA1388"/>
    <property type="match status" value="1"/>
</dbReference>
<accession>A0A1E2UNU6</accession>
<dbReference type="Gene3D" id="3.40.1390.30">
    <property type="entry name" value="NIF3 (NGG1p interacting factor 3)-like"/>
    <property type="match status" value="2"/>
</dbReference>
<feature type="binding site" evidence="3">
    <location>
        <position position="64"/>
    </location>
    <ligand>
        <name>a divalent metal cation</name>
        <dbReference type="ChEBI" id="CHEBI:60240"/>
        <label>2</label>
    </ligand>
</feature>